<keyword evidence="1" id="KW-0489">Methyltransferase</keyword>
<reference evidence="4 5" key="1">
    <citation type="submission" date="2013-05" db="EMBL/GenBank/DDBJ databases">
        <title>The Genome Sequence of Corynebacterium pyruviciproducens 1773O (ATCC BAA-1742).</title>
        <authorList>
            <consortium name="The Broad Institute Genomics Platform"/>
            <person name="Earl A."/>
            <person name="Ward D."/>
            <person name="Feldgarden M."/>
            <person name="Gevers D."/>
            <person name="Tong J."/>
            <person name="Walker B."/>
            <person name="Young S."/>
            <person name="Zeng Q."/>
            <person name="Gargeya S."/>
            <person name="Fitzgerald M."/>
            <person name="Haas B."/>
            <person name="Abouelleil A."/>
            <person name="Allen A.W."/>
            <person name="Alvarado L."/>
            <person name="Arachchi H.M."/>
            <person name="Berlin A.M."/>
            <person name="Chapman S.B."/>
            <person name="Gainer-Dewar J."/>
            <person name="Goldberg J."/>
            <person name="Griggs A."/>
            <person name="Gujja S."/>
            <person name="Hansen M."/>
            <person name="Howarth C."/>
            <person name="Imamovic A."/>
            <person name="Ireland A."/>
            <person name="Larimer J."/>
            <person name="McCowan C."/>
            <person name="Murphy C."/>
            <person name="Pearson M."/>
            <person name="Poon T.W."/>
            <person name="Priest M."/>
            <person name="Roberts A."/>
            <person name="Saif S."/>
            <person name="Shea T."/>
            <person name="Sisk P."/>
            <person name="Sykes S."/>
            <person name="Wortman J."/>
            <person name="Nusbaum C."/>
            <person name="Birren B."/>
        </authorList>
    </citation>
    <scope>NUCLEOTIDE SEQUENCE [LARGE SCALE GENOMIC DNA]</scope>
    <source>
        <strain evidence="4 5">ATCC BAA-1742</strain>
    </source>
</reference>
<dbReference type="HOGENOM" id="CLU_067676_2_1_11"/>
<protein>
    <recommendedName>
        <fullName evidence="6">O-methyltransferase</fullName>
    </recommendedName>
</protein>
<dbReference type="eggNOG" id="COG4122">
    <property type="taxonomic scope" value="Bacteria"/>
</dbReference>
<dbReference type="PATRIC" id="fig|1125779.3.peg.247"/>
<dbReference type="GO" id="GO:0008171">
    <property type="term" value="F:O-methyltransferase activity"/>
    <property type="evidence" value="ECO:0007669"/>
    <property type="project" value="InterPro"/>
</dbReference>
<name>S2Z2G4_9CORY</name>
<sequence length="223" mass="24201">MARSLEPRKRLDLSIVTEELLRYIEQTSQEDDHHLRARKDAQEFGLVTPDVSTGQLLALLAASVATEANSSGIAATPAAGIIGLYLFDGLGPDGHLTFIDPEHEHQNHAKEVFRAAGHSHFRFLPSRPLDVMGRLATDSYRIVVGDVPALDLATFIDAAWPLIQSGGVLVLLDSLFDGLVGDPSRTDRELVSAREADEKLRGFDDALVARLPLGSGAIVAYKR</sequence>
<organism evidence="4 5">
    <name type="scientific">Corynebacterium pyruviciproducens ATCC BAA-1742</name>
    <dbReference type="NCBI Taxonomy" id="1125779"/>
    <lineage>
        <taxon>Bacteria</taxon>
        <taxon>Bacillati</taxon>
        <taxon>Actinomycetota</taxon>
        <taxon>Actinomycetes</taxon>
        <taxon>Mycobacteriales</taxon>
        <taxon>Corynebacteriaceae</taxon>
        <taxon>Corynebacterium</taxon>
    </lineage>
</organism>
<evidence type="ECO:0000256" key="3">
    <source>
        <dbReference type="ARBA" id="ARBA00022691"/>
    </source>
</evidence>
<dbReference type="InterPro" id="IPR002935">
    <property type="entry name" value="SAM_O-MeTrfase"/>
</dbReference>
<evidence type="ECO:0000313" key="4">
    <source>
        <dbReference type="EMBL" id="EPD70963.1"/>
    </source>
</evidence>
<dbReference type="GO" id="GO:0032259">
    <property type="term" value="P:methylation"/>
    <property type="evidence" value="ECO:0007669"/>
    <property type="project" value="UniProtKB-KW"/>
</dbReference>
<keyword evidence="5" id="KW-1185">Reference proteome</keyword>
<evidence type="ECO:0000313" key="5">
    <source>
        <dbReference type="Proteomes" id="UP000014408"/>
    </source>
</evidence>
<dbReference type="EMBL" id="ATBY01000002">
    <property type="protein sequence ID" value="EPD70963.1"/>
    <property type="molecule type" value="Genomic_DNA"/>
</dbReference>
<keyword evidence="3" id="KW-0949">S-adenosyl-L-methionine</keyword>
<dbReference type="Gene3D" id="3.40.50.150">
    <property type="entry name" value="Vaccinia Virus protein VP39"/>
    <property type="match status" value="1"/>
</dbReference>
<keyword evidence="2" id="KW-0808">Transferase</keyword>
<accession>S2Z2G4</accession>
<dbReference type="InterPro" id="IPR029063">
    <property type="entry name" value="SAM-dependent_MTases_sf"/>
</dbReference>
<dbReference type="SUPFAM" id="SSF53335">
    <property type="entry name" value="S-adenosyl-L-methionine-dependent methyltransferases"/>
    <property type="match status" value="1"/>
</dbReference>
<evidence type="ECO:0008006" key="6">
    <source>
        <dbReference type="Google" id="ProtNLM"/>
    </source>
</evidence>
<dbReference type="Proteomes" id="UP000014408">
    <property type="component" value="Unassembled WGS sequence"/>
</dbReference>
<dbReference type="STRING" id="1125779.HMPREF1219_00258"/>
<comment type="caution">
    <text evidence="4">The sequence shown here is derived from an EMBL/GenBank/DDBJ whole genome shotgun (WGS) entry which is preliminary data.</text>
</comment>
<gene>
    <name evidence="4" type="ORF">HMPREF1219_00258</name>
</gene>
<evidence type="ECO:0000256" key="1">
    <source>
        <dbReference type="ARBA" id="ARBA00022603"/>
    </source>
</evidence>
<proteinExistence type="predicted"/>
<dbReference type="Pfam" id="PF01596">
    <property type="entry name" value="Methyltransf_3"/>
    <property type="match status" value="1"/>
</dbReference>
<dbReference type="AlphaFoldDB" id="S2Z2G4"/>
<evidence type="ECO:0000256" key="2">
    <source>
        <dbReference type="ARBA" id="ARBA00022679"/>
    </source>
</evidence>